<feature type="transmembrane region" description="Helical" evidence="5">
    <location>
        <begin position="316"/>
        <end position="338"/>
    </location>
</feature>
<proteinExistence type="inferred from homology"/>
<dbReference type="Proteomes" id="UP001526246">
    <property type="component" value="Unassembled WGS sequence"/>
</dbReference>
<organism evidence="7 8">
    <name type="scientific">Sphingomonas arvum</name>
    <dbReference type="NCBI Taxonomy" id="2992113"/>
    <lineage>
        <taxon>Bacteria</taxon>
        <taxon>Pseudomonadati</taxon>
        <taxon>Pseudomonadota</taxon>
        <taxon>Alphaproteobacteria</taxon>
        <taxon>Sphingomonadales</taxon>
        <taxon>Sphingomonadaceae</taxon>
        <taxon>Sphingomonas</taxon>
    </lineage>
</organism>
<protein>
    <submittedName>
        <fullName evidence="7">MFS transporter</fullName>
    </submittedName>
</protein>
<feature type="transmembrane region" description="Helical" evidence="5">
    <location>
        <begin position="152"/>
        <end position="169"/>
    </location>
</feature>
<feature type="transmembrane region" description="Helical" evidence="5">
    <location>
        <begin position="41"/>
        <end position="61"/>
    </location>
</feature>
<evidence type="ECO:0000259" key="6">
    <source>
        <dbReference type="PROSITE" id="PS50850"/>
    </source>
</evidence>
<feature type="transmembrane region" description="Helical" evidence="5">
    <location>
        <begin position="259"/>
        <end position="280"/>
    </location>
</feature>
<comment type="similarity">
    <text evidence="1">Belongs to the sodium:galactoside symporter (TC 2.A.2) family.</text>
</comment>
<feature type="transmembrane region" description="Helical" evidence="5">
    <location>
        <begin position="105"/>
        <end position="131"/>
    </location>
</feature>
<dbReference type="InterPro" id="IPR036259">
    <property type="entry name" value="MFS_trans_sf"/>
</dbReference>
<dbReference type="SUPFAM" id="SSF103473">
    <property type="entry name" value="MFS general substrate transporter"/>
    <property type="match status" value="1"/>
</dbReference>
<dbReference type="Gene3D" id="1.20.1250.20">
    <property type="entry name" value="MFS general substrate transporter like domains"/>
    <property type="match status" value="2"/>
</dbReference>
<feature type="transmembrane region" description="Helical" evidence="5">
    <location>
        <begin position="399"/>
        <end position="421"/>
    </location>
</feature>
<evidence type="ECO:0000256" key="5">
    <source>
        <dbReference type="SAM" id="Phobius"/>
    </source>
</evidence>
<keyword evidence="8" id="KW-1185">Reference proteome</keyword>
<feature type="transmembrane region" description="Helical" evidence="5">
    <location>
        <begin position="292"/>
        <end position="310"/>
    </location>
</feature>
<feature type="transmembrane region" description="Helical" evidence="5">
    <location>
        <begin position="181"/>
        <end position="201"/>
    </location>
</feature>
<sequence>MPHNTATSRLSVLAYGGLALPLATIGLPLTIYLAPFYAGEIGLPLAALGTAMLLARLADIITDPIIGTLSDRWRPRMGRRRVWLLIGVPVLLMGMMQLFNPPKGVGLGFFLLWLAVMYVGFTMTRLPYFAWGGELSSEYHQRTRIAATRQTFSIAGLVVSTLVPAVILSRPGAKGGDVLSALSWTLLILLPLAAGLLFFLVPEPAPMPDERRVALRAGIKAMWRNGPFKRILLILLLGYIAETFRQTITVFFARDVIGVPNIGSVYVIYFIAGLIAVPFWRWFGRRVGKHRALAIAFTIVLLTNAALFFLSHGQTMLFTAIFIIKGLSFGALELLPAAMVADTADVDTVISKEERQGMFFAAMGIAVNIGQAAGQFLSLNMLSLVGYNAAGETGTTELLWLRAFYALMPGILLVGCILLCLRYPLNARRHDAIRAYLDRRRTAVLTTELGTATAA</sequence>
<comment type="caution">
    <text evidence="7">The sequence shown here is derived from an EMBL/GenBank/DDBJ whole genome shotgun (WGS) entry which is preliminary data.</text>
</comment>
<feature type="transmembrane region" description="Helical" evidence="5">
    <location>
        <begin position="231"/>
        <end position="253"/>
    </location>
</feature>
<dbReference type="InterPro" id="IPR020846">
    <property type="entry name" value="MFS_dom"/>
</dbReference>
<dbReference type="PANTHER" id="PTHR11328:SF24">
    <property type="entry name" value="MAJOR FACILITATOR SUPERFAMILY (MFS) PROFILE DOMAIN-CONTAINING PROTEIN"/>
    <property type="match status" value="1"/>
</dbReference>
<evidence type="ECO:0000256" key="2">
    <source>
        <dbReference type="ARBA" id="ARBA00022692"/>
    </source>
</evidence>
<evidence type="ECO:0000313" key="8">
    <source>
        <dbReference type="Proteomes" id="UP001526246"/>
    </source>
</evidence>
<dbReference type="Pfam" id="PF13347">
    <property type="entry name" value="MFS_2"/>
    <property type="match status" value="1"/>
</dbReference>
<feature type="domain" description="Major facilitator superfamily (MFS) profile" evidence="6">
    <location>
        <begin position="9"/>
        <end position="427"/>
    </location>
</feature>
<evidence type="ECO:0000313" key="7">
    <source>
        <dbReference type="EMBL" id="MCW3796897.1"/>
    </source>
</evidence>
<dbReference type="PROSITE" id="PS50850">
    <property type="entry name" value="MFS"/>
    <property type="match status" value="1"/>
</dbReference>
<evidence type="ECO:0000256" key="3">
    <source>
        <dbReference type="ARBA" id="ARBA00022989"/>
    </source>
</evidence>
<keyword evidence="2 5" id="KW-0812">Transmembrane</keyword>
<dbReference type="InterPro" id="IPR039672">
    <property type="entry name" value="MFS_2"/>
</dbReference>
<name>A0ABT3JCV0_9SPHN</name>
<dbReference type="EMBL" id="JAPDOB010000001">
    <property type="protein sequence ID" value="MCW3796897.1"/>
    <property type="molecule type" value="Genomic_DNA"/>
</dbReference>
<keyword evidence="4 5" id="KW-0472">Membrane</keyword>
<accession>A0ABT3JCV0</accession>
<keyword evidence="3 5" id="KW-1133">Transmembrane helix</keyword>
<feature type="transmembrane region" description="Helical" evidence="5">
    <location>
        <begin position="359"/>
        <end position="379"/>
    </location>
</feature>
<reference evidence="7 8" key="1">
    <citation type="submission" date="2022-10" db="EMBL/GenBank/DDBJ databases">
        <title>Sphingomonas sp.</title>
        <authorList>
            <person name="Jin C."/>
        </authorList>
    </citation>
    <scope>NUCLEOTIDE SEQUENCE [LARGE SCALE GENOMIC DNA]</scope>
    <source>
        <strain evidence="7 8">BN140010</strain>
    </source>
</reference>
<dbReference type="RefSeq" id="WP_264880894.1">
    <property type="nucleotide sequence ID" value="NZ_JAPDOB010000001.1"/>
</dbReference>
<evidence type="ECO:0000256" key="4">
    <source>
        <dbReference type="ARBA" id="ARBA00023136"/>
    </source>
</evidence>
<evidence type="ECO:0000256" key="1">
    <source>
        <dbReference type="ARBA" id="ARBA00009617"/>
    </source>
</evidence>
<feature type="transmembrane region" description="Helical" evidence="5">
    <location>
        <begin position="12"/>
        <end position="35"/>
    </location>
</feature>
<feature type="transmembrane region" description="Helical" evidence="5">
    <location>
        <begin position="82"/>
        <end position="99"/>
    </location>
</feature>
<dbReference type="PANTHER" id="PTHR11328">
    <property type="entry name" value="MAJOR FACILITATOR SUPERFAMILY DOMAIN-CONTAINING PROTEIN"/>
    <property type="match status" value="1"/>
</dbReference>
<gene>
    <name evidence="7" type="ORF">OMW55_03640</name>
</gene>